<reference evidence="9" key="1">
    <citation type="submission" date="2020-05" db="EMBL/GenBank/DDBJ databases">
        <authorList>
            <person name="Chiriac C."/>
            <person name="Salcher M."/>
            <person name="Ghai R."/>
            <person name="Kavagutti S V."/>
        </authorList>
    </citation>
    <scope>NUCLEOTIDE SEQUENCE</scope>
</reference>
<protein>
    <submittedName>
        <fullName evidence="9">Unannotated protein</fullName>
    </submittedName>
</protein>
<evidence type="ECO:0000313" key="9">
    <source>
        <dbReference type="EMBL" id="CAB5031710.1"/>
    </source>
</evidence>
<feature type="domain" description="Chorismate mutase" evidence="2">
    <location>
        <begin position="4"/>
        <end position="95"/>
    </location>
</feature>
<evidence type="ECO:0000259" key="3">
    <source>
        <dbReference type="PROSITE" id="PS51819"/>
    </source>
</evidence>
<sequence length="261" mass="27909">MSSVDPSPELLALRQRIDELDRQLVDVLAERINICHDVARIKEHSDTPIIQPDRVRDVVTTRRQYAIDRGIDPDFAEDIMRVVLSETHRIEIAGRRADGPPEKTASPEGIRSAIDTVSSRIDHVVIAVSDLAQAAHALTQKFGFHAGSPANVGPGIAVVSAGGVTLVLVGPEAGPDVASYLAQHGSGVHHVAVEVLNAGYAHATLKAAGSDLSPVVVDEHGHEQFFTVRDSESGVQLGFIARTGHRVGVATQNILESFKTN</sequence>
<evidence type="ECO:0000313" key="4">
    <source>
        <dbReference type="EMBL" id="CAB4717914.1"/>
    </source>
</evidence>
<dbReference type="InterPro" id="IPR051331">
    <property type="entry name" value="Chorismate_mutase-related"/>
</dbReference>
<dbReference type="InterPro" id="IPR029068">
    <property type="entry name" value="Glyas_Bleomycin-R_OHBP_Dase"/>
</dbReference>
<name>A0A6J7RTK8_9ZZZZ</name>
<dbReference type="GO" id="GO:0046417">
    <property type="term" value="P:chorismate metabolic process"/>
    <property type="evidence" value="ECO:0007669"/>
    <property type="project" value="InterPro"/>
</dbReference>
<dbReference type="EMBL" id="CAFAAL010000127">
    <property type="protein sequence ID" value="CAB4811798.1"/>
    <property type="molecule type" value="Genomic_DNA"/>
</dbReference>
<dbReference type="PANTHER" id="PTHR38041:SF1">
    <property type="entry name" value="CHORISMATE MUTASE"/>
    <property type="match status" value="1"/>
</dbReference>
<dbReference type="InterPro" id="IPR037523">
    <property type="entry name" value="VOC_core"/>
</dbReference>
<dbReference type="Pfam" id="PF01817">
    <property type="entry name" value="CM_2"/>
    <property type="match status" value="1"/>
</dbReference>
<feature type="domain" description="VOC" evidence="3">
    <location>
        <begin position="120"/>
        <end position="242"/>
    </location>
</feature>
<dbReference type="GO" id="GO:0004106">
    <property type="term" value="F:chorismate mutase activity"/>
    <property type="evidence" value="ECO:0007669"/>
    <property type="project" value="InterPro"/>
</dbReference>
<dbReference type="InterPro" id="IPR036263">
    <property type="entry name" value="Chorismate_II_sf"/>
</dbReference>
<dbReference type="EMBL" id="CAFBPS010000077">
    <property type="protein sequence ID" value="CAB5031710.1"/>
    <property type="molecule type" value="Genomic_DNA"/>
</dbReference>
<evidence type="ECO:0000313" key="6">
    <source>
        <dbReference type="EMBL" id="CAB4811798.1"/>
    </source>
</evidence>
<dbReference type="AlphaFoldDB" id="A0A6J7RTK8"/>
<dbReference type="EMBL" id="CAFBLJ010000033">
    <property type="protein sequence ID" value="CAB4867276.1"/>
    <property type="molecule type" value="Genomic_DNA"/>
</dbReference>
<dbReference type="PANTHER" id="PTHR38041">
    <property type="entry name" value="CHORISMATE MUTASE"/>
    <property type="match status" value="1"/>
</dbReference>
<dbReference type="Pfam" id="PF13669">
    <property type="entry name" value="Glyoxalase_4"/>
    <property type="match status" value="1"/>
</dbReference>
<organism evidence="9">
    <name type="scientific">freshwater metagenome</name>
    <dbReference type="NCBI Taxonomy" id="449393"/>
    <lineage>
        <taxon>unclassified sequences</taxon>
        <taxon>metagenomes</taxon>
        <taxon>ecological metagenomes</taxon>
    </lineage>
</organism>
<dbReference type="EMBL" id="CAEZYH010000026">
    <property type="protein sequence ID" value="CAB4717914.1"/>
    <property type="molecule type" value="Genomic_DNA"/>
</dbReference>
<dbReference type="EMBL" id="CAFBMF010000040">
    <property type="protein sequence ID" value="CAB4898685.1"/>
    <property type="molecule type" value="Genomic_DNA"/>
</dbReference>
<gene>
    <name evidence="4" type="ORF">UFOPK2658_00816</name>
    <name evidence="5" type="ORF">UFOPK2880_00904</name>
    <name evidence="6" type="ORF">UFOPK3004_01292</name>
    <name evidence="7" type="ORF">UFOPK3304_00803</name>
    <name evidence="8" type="ORF">UFOPK3494_00818</name>
    <name evidence="9" type="ORF">UFOPK4134_01054</name>
</gene>
<dbReference type="InterPro" id="IPR036979">
    <property type="entry name" value="CM_dom_sf"/>
</dbReference>
<dbReference type="InterPro" id="IPR002701">
    <property type="entry name" value="CM_II_prokaryot"/>
</dbReference>
<dbReference type="PROSITE" id="PS51168">
    <property type="entry name" value="CHORISMATE_MUT_2"/>
    <property type="match status" value="1"/>
</dbReference>
<evidence type="ECO:0000256" key="1">
    <source>
        <dbReference type="ARBA" id="ARBA00023235"/>
    </source>
</evidence>
<keyword evidence="1" id="KW-0413">Isomerase</keyword>
<dbReference type="SMART" id="SM00830">
    <property type="entry name" value="CM_2"/>
    <property type="match status" value="1"/>
</dbReference>
<proteinExistence type="predicted"/>
<dbReference type="SUPFAM" id="SSF48600">
    <property type="entry name" value="Chorismate mutase II"/>
    <property type="match status" value="1"/>
</dbReference>
<evidence type="ECO:0000313" key="7">
    <source>
        <dbReference type="EMBL" id="CAB4867276.1"/>
    </source>
</evidence>
<evidence type="ECO:0000259" key="2">
    <source>
        <dbReference type="PROSITE" id="PS51168"/>
    </source>
</evidence>
<dbReference type="Gene3D" id="1.20.59.10">
    <property type="entry name" value="Chorismate mutase"/>
    <property type="match status" value="1"/>
</dbReference>
<dbReference type="SUPFAM" id="SSF54593">
    <property type="entry name" value="Glyoxalase/Bleomycin resistance protein/Dihydroxybiphenyl dioxygenase"/>
    <property type="match status" value="1"/>
</dbReference>
<accession>A0A6J7RTK8</accession>
<dbReference type="GO" id="GO:0009697">
    <property type="term" value="P:salicylic acid biosynthetic process"/>
    <property type="evidence" value="ECO:0007669"/>
    <property type="project" value="TreeGrafter"/>
</dbReference>
<dbReference type="EMBL" id="CAEZZP010000049">
    <property type="protein sequence ID" value="CAB4772532.1"/>
    <property type="molecule type" value="Genomic_DNA"/>
</dbReference>
<evidence type="ECO:0000313" key="8">
    <source>
        <dbReference type="EMBL" id="CAB4898685.1"/>
    </source>
</evidence>
<dbReference type="Gene3D" id="3.10.180.10">
    <property type="entry name" value="2,3-Dihydroxybiphenyl 1,2-Dioxygenase, domain 1"/>
    <property type="match status" value="1"/>
</dbReference>
<dbReference type="PROSITE" id="PS51819">
    <property type="entry name" value="VOC"/>
    <property type="match status" value="1"/>
</dbReference>
<evidence type="ECO:0000313" key="5">
    <source>
        <dbReference type="EMBL" id="CAB4772532.1"/>
    </source>
</evidence>